<evidence type="ECO:0000313" key="2">
    <source>
        <dbReference type="Proteomes" id="UP001221757"/>
    </source>
</evidence>
<name>A0AAD7AX61_MYCRO</name>
<keyword evidence="2" id="KW-1185">Reference proteome</keyword>
<dbReference type="AlphaFoldDB" id="A0AAD7AX61"/>
<protein>
    <submittedName>
        <fullName evidence="1">Uncharacterized protein</fullName>
    </submittedName>
</protein>
<gene>
    <name evidence="1" type="ORF">B0H17DRAFT_1155141</name>
</gene>
<reference evidence="1" key="1">
    <citation type="submission" date="2023-03" db="EMBL/GenBank/DDBJ databases">
        <title>Massive genome expansion in bonnet fungi (Mycena s.s.) driven by repeated elements and novel gene families across ecological guilds.</title>
        <authorList>
            <consortium name="Lawrence Berkeley National Laboratory"/>
            <person name="Harder C.B."/>
            <person name="Miyauchi S."/>
            <person name="Viragh M."/>
            <person name="Kuo A."/>
            <person name="Thoen E."/>
            <person name="Andreopoulos B."/>
            <person name="Lu D."/>
            <person name="Skrede I."/>
            <person name="Drula E."/>
            <person name="Henrissat B."/>
            <person name="Morin E."/>
            <person name="Kohler A."/>
            <person name="Barry K."/>
            <person name="LaButti K."/>
            <person name="Morin E."/>
            <person name="Salamov A."/>
            <person name="Lipzen A."/>
            <person name="Mereny Z."/>
            <person name="Hegedus B."/>
            <person name="Baldrian P."/>
            <person name="Stursova M."/>
            <person name="Weitz H."/>
            <person name="Taylor A."/>
            <person name="Grigoriev I.V."/>
            <person name="Nagy L.G."/>
            <person name="Martin F."/>
            <person name="Kauserud H."/>
        </authorList>
    </citation>
    <scope>NUCLEOTIDE SEQUENCE</scope>
    <source>
        <strain evidence="1">CBHHK067</strain>
    </source>
</reference>
<organism evidence="1 2">
    <name type="scientific">Mycena rosella</name>
    <name type="common">Pink bonnet</name>
    <name type="synonym">Agaricus rosellus</name>
    <dbReference type="NCBI Taxonomy" id="1033263"/>
    <lineage>
        <taxon>Eukaryota</taxon>
        <taxon>Fungi</taxon>
        <taxon>Dikarya</taxon>
        <taxon>Basidiomycota</taxon>
        <taxon>Agaricomycotina</taxon>
        <taxon>Agaricomycetes</taxon>
        <taxon>Agaricomycetidae</taxon>
        <taxon>Agaricales</taxon>
        <taxon>Marasmiineae</taxon>
        <taxon>Mycenaceae</taxon>
        <taxon>Mycena</taxon>
    </lineage>
</organism>
<dbReference type="Proteomes" id="UP001221757">
    <property type="component" value="Unassembled WGS sequence"/>
</dbReference>
<sequence length="214" mass="23636">MLGAEFGLTVSRLERWTREWSAKLSRRQPLESRVASRGTKQALQCGRVGGFAVRLESQKQNNLHKDSLLKATVFKNSTNLRHSLGLSANGDLRVFSAGTVPGLFDTRRRKVEGYPDEPHGAGHHCTLPETRVNAVGGGRKIKYLFRAACTTIDILFATSSIRTAGDQNQLVPPGRESAKLALWIALDIVYNHCIESDDVRESAEELKGSGRSHR</sequence>
<accession>A0AAD7AX61</accession>
<dbReference type="EMBL" id="JARKIE010001471">
    <property type="protein sequence ID" value="KAJ7601841.1"/>
    <property type="molecule type" value="Genomic_DNA"/>
</dbReference>
<comment type="caution">
    <text evidence="1">The sequence shown here is derived from an EMBL/GenBank/DDBJ whole genome shotgun (WGS) entry which is preliminary data.</text>
</comment>
<evidence type="ECO:0000313" key="1">
    <source>
        <dbReference type="EMBL" id="KAJ7601841.1"/>
    </source>
</evidence>
<proteinExistence type="predicted"/>